<keyword evidence="4" id="KW-1185">Reference proteome</keyword>
<organism evidence="3 4">
    <name type="scientific">Rubellimicrobium mesophilum DSM 19309</name>
    <dbReference type="NCBI Taxonomy" id="442562"/>
    <lineage>
        <taxon>Bacteria</taxon>
        <taxon>Pseudomonadati</taxon>
        <taxon>Pseudomonadota</taxon>
        <taxon>Alphaproteobacteria</taxon>
        <taxon>Rhodobacterales</taxon>
        <taxon>Roseobacteraceae</taxon>
        <taxon>Rubellimicrobium</taxon>
    </lineage>
</organism>
<dbReference type="GO" id="GO:0032784">
    <property type="term" value="P:regulation of DNA-templated transcription elongation"/>
    <property type="evidence" value="ECO:0007669"/>
    <property type="project" value="InterPro"/>
</dbReference>
<proteinExistence type="predicted"/>
<dbReference type="GO" id="GO:0016301">
    <property type="term" value="F:kinase activity"/>
    <property type="evidence" value="ECO:0007669"/>
    <property type="project" value="UniProtKB-KW"/>
</dbReference>
<feature type="domain" description="Transcription elongation factor GreA/GreB C-terminal" evidence="2">
    <location>
        <begin position="31"/>
        <end position="103"/>
    </location>
</feature>
<dbReference type="GO" id="GO:0003677">
    <property type="term" value="F:DNA binding"/>
    <property type="evidence" value="ECO:0007669"/>
    <property type="project" value="InterPro"/>
</dbReference>
<gene>
    <name evidence="3" type="ORF">Rumeso_01624</name>
</gene>
<evidence type="ECO:0000259" key="2">
    <source>
        <dbReference type="Pfam" id="PF01272"/>
    </source>
</evidence>
<protein>
    <submittedName>
        <fullName evidence="3">Regulator of nucleoside diphosphate kinase</fullName>
    </submittedName>
</protein>
<dbReference type="SUPFAM" id="SSF54534">
    <property type="entry name" value="FKBP-like"/>
    <property type="match status" value="1"/>
</dbReference>
<dbReference type="PATRIC" id="fig|442562.3.peg.1608"/>
<dbReference type="InterPro" id="IPR023459">
    <property type="entry name" value="Tscrpt_elong_fac_GreA/B_fam"/>
</dbReference>
<dbReference type="GO" id="GO:0006354">
    <property type="term" value="P:DNA-templated transcription elongation"/>
    <property type="evidence" value="ECO:0007669"/>
    <property type="project" value="TreeGrafter"/>
</dbReference>
<keyword evidence="3" id="KW-0808">Transferase</keyword>
<dbReference type="AlphaFoldDB" id="A0A017HQL2"/>
<dbReference type="GO" id="GO:0070063">
    <property type="term" value="F:RNA polymerase binding"/>
    <property type="evidence" value="ECO:0007669"/>
    <property type="project" value="InterPro"/>
</dbReference>
<dbReference type="Pfam" id="PF01272">
    <property type="entry name" value="GreA_GreB"/>
    <property type="match status" value="1"/>
</dbReference>
<evidence type="ECO:0000313" key="3">
    <source>
        <dbReference type="EMBL" id="EYD76666.1"/>
    </source>
</evidence>
<comment type="caution">
    <text evidence="3">The sequence shown here is derived from an EMBL/GenBank/DDBJ whole genome shotgun (WGS) entry which is preliminary data.</text>
</comment>
<dbReference type="InterPro" id="IPR036953">
    <property type="entry name" value="GreA/GreB_C_sf"/>
</dbReference>
<reference evidence="3 4" key="1">
    <citation type="submission" date="2013-02" db="EMBL/GenBank/DDBJ databases">
        <authorList>
            <person name="Fiebig A."/>
            <person name="Goeker M."/>
            <person name="Klenk H.-P.P."/>
        </authorList>
    </citation>
    <scope>NUCLEOTIDE SEQUENCE [LARGE SCALE GENOMIC DNA]</scope>
    <source>
        <strain evidence="3 4">DSM 19309</strain>
    </source>
</reference>
<dbReference type="NCBIfam" id="NF004396">
    <property type="entry name" value="PRK05753.1"/>
    <property type="match status" value="1"/>
</dbReference>
<dbReference type="HOGENOM" id="CLU_120358_0_1_5"/>
<dbReference type="InterPro" id="IPR001437">
    <property type="entry name" value="Tscrpt_elong_fac_GreA/B_C"/>
</dbReference>
<dbReference type="EMBL" id="AOSK01000041">
    <property type="protein sequence ID" value="EYD76666.1"/>
    <property type="molecule type" value="Genomic_DNA"/>
</dbReference>
<accession>A0A017HQL2</accession>
<dbReference type="Proteomes" id="UP000019666">
    <property type="component" value="Unassembled WGS sequence"/>
</dbReference>
<dbReference type="PANTHER" id="PTHR30437:SF5">
    <property type="entry name" value="REGULATOR OF NUCLEOSIDE DIPHOSPHATE KINASE"/>
    <property type="match status" value="1"/>
</dbReference>
<evidence type="ECO:0000313" key="4">
    <source>
        <dbReference type="Proteomes" id="UP000019666"/>
    </source>
</evidence>
<name>A0A017HQL2_9RHOB</name>
<evidence type="ECO:0000256" key="1">
    <source>
        <dbReference type="SAM" id="MobiDB-lite"/>
    </source>
</evidence>
<dbReference type="PANTHER" id="PTHR30437">
    <property type="entry name" value="TRANSCRIPTION ELONGATION FACTOR GREA"/>
    <property type="match status" value="1"/>
</dbReference>
<feature type="region of interest" description="Disordered" evidence="1">
    <location>
        <begin position="99"/>
        <end position="121"/>
    </location>
</feature>
<keyword evidence="3" id="KW-0418">Kinase</keyword>
<dbReference type="STRING" id="442562.Rumeso_01624"/>
<dbReference type="Gene3D" id="3.10.50.30">
    <property type="entry name" value="Transcription elongation factor, GreA/GreB, C-terminal domain"/>
    <property type="match status" value="1"/>
</dbReference>
<sequence length="121" mass="12699">MASAGPEAEAANELLTELVRAEVLPEDQVPSGLVRMGSTLSFRTEAGQVRRVTLVFPQDADIAQGKVSVLTPIGAALVGLSVGQSIPWTGRDGRVHRLTVESVGEPETRPADRGSAASQPR</sequence>